<dbReference type="CDD" id="cd05123">
    <property type="entry name" value="STKc_AGC"/>
    <property type="match status" value="1"/>
</dbReference>
<dbReference type="PROSITE" id="PS00107">
    <property type="entry name" value="PROTEIN_KINASE_ATP"/>
    <property type="match status" value="1"/>
</dbReference>
<dbReference type="InterPro" id="IPR017441">
    <property type="entry name" value="Protein_kinase_ATP_BS"/>
</dbReference>
<dbReference type="AlphaFoldDB" id="A0A9W8BE45"/>
<evidence type="ECO:0000256" key="10">
    <source>
        <dbReference type="ARBA" id="ARBA00048679"/>
    </source>
</evidence>
<evidence type="ECO:0000259" key="13">
    <source>
        <dbReference type="PROSITE" id="PS50011"/>
    </source>
</evidence>
<comment type="catalytic activity">
    <reaction evidence="10">
        <text>L-seryl-[protein] + ATP = O-phospho-L-seryl-[protein] + ADP + H(+)</text>
        <dbReference type="Rhea" id="RHEA:17989"/>
        <dbReference type="Rhea" id="RHEA-COMP:9863"/>
        <dbReference type="Rhea" id="RHEA-COMP:11604"/>
        <dbReference type="ChEBI" id="CHEBI:15378"/>
        <dbReference type="ChEBI" id="CHEBI:29999"/>
        <dbReference type="ChEBI" id="CHEBI:30616"/>
        <dbReference type="ChEBI" id="CHEBI:83421"/>
        <dbReference type="ChEBI" id="CHEBI:456216"/>
        <dbReference type="EC" id="2.7.11.1"/>
    </reaction>
</comment>
<keyword evidence="16" id="KW-1185">Reference proteome</keyword>
<comment type="caution">
    <text evidence="15">The sequence shown here is derived from an EMBL/GenBank/DDBJ whole genome shotgun (WGS) entry which is preliminary data.</text>
</comment>
<keyword evidence="5" id="KW-0808">Transferase</keyword>
<keyword evidence="6 11" id="KW-0547">Nucleotide-binding</keyword>
<dbReference type="FunFam" id="1.10.510.10:FF:000008">
    <property type="entry name" value="Non-specific serine/threonine protein kinase"/>
    <property type="match status" value="1"/>
</dbReference>
<feature type="domain" description="Protein kinase" evidence="13">
    <location>
        <begin position="150"/>
        <end position="409"/>
    </location>
</feature>
<evidence type="ECO:0000256" key="6">
    <source>
        <dbReference type="ARBA" id="ARBA00022741"/>
    </source>
</evidence>
<comment type="similarity">
    <text evidence="1">Belongs to the protein kinase superfamily. AGC Ser/Thr protein kinase family.</text>
</comment>
<gene>
    <name evidence="15" type="ORF">H4R26_001793</name>
</gene>
<dbReference type="Gene3D" id="3.30.200.20">
    <property type="entry name" value="Phosphorylase Kinase, domain 1"/>
    <property type="match status" value="1"/>
</dbReference>
<sequence>MIFDMEMDEAKPYAKPSRSVQSPLQLPSLTLSRADPRVACSRPESPMSMRRKHSVSANVLDMLEHQLDATHIDSDYEDMANSVQVEVPIVDDFVNDKAVSDSLHEAASLTLGEQSAIHKEQPTECEPSANSTGLGVQSVECRPRVTVDDFTVLRLIGKGGYGKVYLVQHKQTHGFYAMKVLRKASILLQRRQITFTMTERSILSEVQHPFIVKLFYAFQSNSKLYLIMEYVAGGELFTHMVKERIFCEDQAVFYAAELVLALSHLHKLGIVFRDTKPENILLDKKGHLVLTDFGLSKTALGEDGRTNTFCGTPSYMAPEVLSASVAYEFSVDWWSLGVLLYEMLTGSVPFKGKAPEQVAKNIAKTKVNYPVYMTPYARDLIIRLLRKKPDQRLGYGANGVERIKKHGFFRKVDWERLERDHESLTPPIIPVVNGEGDFSNFDSEFTGEQLPLSVVRGSLVEVEQAPGSALDSSQHGACNGNTGAATKGARCIPGEEASNEDEIDPATAFLGFSYVATSVLDTVR</sequence>
<dbReference type="PANTHER" id="PTHR24351">
    <property type="entry name" value="RIBOSOMAL PROTEIN S6 KINASE"/>
    <property type="match status" value="1"/>
</dbReference>
<dbReference type="SMART" id="SM00133">
    <property type="entry name" value="S_TK_X"/>
    <property type="match status" value="1"/>
</dbReference>
<dbReference type="OrthoDB" id="63267at2759"/>
<comment type="catalytic activity">
    <reaction evidence="9">
        <text>L-threonyl-[protein] + ATP = O-phospho-L-threonyl-[protein] + ADP + H(+)</text>
        <dbReference type="Rhea" id="RHEA:46608"/>
        <dbReference type="Rhea" id="RHEA-COMP:11060"/>
        <dbReference type="Rhea" id="RHEA-COMP:11605"/>
        <dbReference type="ChEBI" id="CHEBI:15378"/>
        <dbReference type="ChEBI" id="CHEBI:30013"/>
        <dbReference type="ChEBI" id="CHEBI:30616"/>
        <dbReference type="ChEBI" id="CHEBI:61977"/>
        <dbReference type="ChEBI" id="CHEBI:456216"/>
        <dbReference type="EC" id="2.7.11.1"/>
    </reaction>
</comment>
<evidence type="ECO:0000256" key="7">
    <source>
        <dbReference type="ARBA" id="ARBA00022777"/>
    </source>
</evidence>
<evidence type="ECO:0000256" key="12">
    <source>
        <dbReference type="SAM" id="MobiDB-lite"/>
    </source>
</evidence>
<dbReference type="Pfam" id="PF00433">
    <property type="entry name" value="Pkinase_C"/>
    <property type="match status" value="1"/>
</dbReference>
<dbReference type="PROSITE" id="PS50011">
    <property type="entry name" value="PROTEIN_KINASE_DOM"/>
    <property type="match status" value="1"/>
</dbReference>
<dbReference type="EMBL" id="JANBQF010000087">
    <property type="protein sequence ID" value="KAJ2005750.1"/>
    <property type="molecule type" value="Genomic_DNA"/>
</dbReference>
<dbReference type="EC" id="2.7.11.1" evidence="2"/>
<feature type="region of interest" description="Disordered" evidence="12">
    <location>
        <begin position="1"/>
        <end position="22"/>
    </location>
</feature>
<name>A0A9W8BE45_9FUNG</name>
<dbReference type="FunFam" id="3.30.200.20:FF:000524">
    <property type="entry name" value="Non-specific serine/threonine protein kinase"/>
    <property type="match status" value="1"/>
</dbReference>
<dbReference type="Pfam" id="PF00069">
    <property type="entry name" value="Pkinase"/>
    <property type="match status" value="1"/>
</dbReference>
<evidence type="ECO:0000256" key="3">
    <source>
        <dbReference type="ARBA" id="ARBA00022527"/>
    </source>
</evidence>
<dbReference type="Gene3D" id="1.10.510.10">
    <property type="entry name" value="Transferase(Phosphotransferase) domain 1"/>
    <property type="match status" value="1"/>
</dbReference>
<dbReference type="GO" id="GO:0005524">
    <property type="term" value="F:ATP binding"/>
    <property type="evidence" value="ECO:0007669"/>
    <property type="project" value="UniProtKB-UniRule"/>
</dbReference>
<evidence type="ECO:0000256" key="4">
    <source>
        <dbReference type="ARBA" id="ARBA00022553"/>
    </source>
</evidence>
<evidence type="ECO:0000259" key="14">
    <source>
        <dbReference type="PROSITE" id="PS51285"/>
    </source>
</evidence>
<reference evidence="15" key="1">
    <citation type="submission" date="2022-07" db="EMBL/GenBank/DDBJ databases">
        <title>Phylogenomic reconstructions and comparative analyses of Kickxellomycotina fungi.</title>
        <authorList>
            <person name="Reynolds N.K."/>
            <person name="Stajich J.E."/>
            <person name="Barry K."/>
            <person name="Grigoriev I.V."/>
            <person name="Crous P."/>
            <person name="Smith M.E."/>
        </authorList>
    </citation>
    <scope>NUCLEOTIDE SEQUENCE</scope>
    <source>
        <strain evidence="15">IMI 214461</strain>
    </source>
</reference>
<evidence type="ECO:0000313" key="16">
    <source>
        <dbReference type="Proteomes" id="UP001150907"/>
    </source>
</evidence>
<dbReference type="Proteomes" id="UP001150907">
    <property type="component" value="Unassembled WGS sequence"/>
</dbReference>
<accession>A0A9W8BE45</accession>
<evidence type="ECO:0000256" key="11">
    <source>
        <dbReference type="PROSITE-ProRule" id="PRU10141"/>
    </source>
</evidence>
<evidence type="ECO:0000256" key="5">
    <source>
        <dbReference type="ARBA" id="ARBA00022679"/>
    </source>
</evidence>
<dbReference type="SUPFAM" id="SSF56112">
    <property type="entry name" value="Protein kinase-like (PK-like)"/>
    <property type="match status" value="1"/>
</dbReference>
<feature type="binding site" evidence="11">
    <location>
        <position position="179"/>
    </location>
    <ligand>
        <name>ATP</name>
        <dbReference type="ChEBI" id="CHEBI:30616"/>
    </ligand>
</feature>
<keyword evidence="7" id="KW-0418">Kinase</keyword>
<proteinExistence type="inferred from homology"/>
<organism evidence="15 16">
    <name type="scientific">Coemansia thaxteri</name>
    <dbReference type="NCBI Taxonomy" id="2663907"/>
    <lineage>
        <taxon>Eukaryota</taxon>
        <taxon>Fungi</taxon>
        <taxon>Fungi incertae sedis</taxon>
        <taxon>Zoopagomycota</taxon>
        <taxon>Kickxellomycotina</taxon>
        <taxon>Kickxellomycetes</taxon>
        <taxon>Kickxellales</taxon>
        <taxon>Kickxellaceae</taxon>
        <taxon>Coemansia</taxon>
    </lineage>
</organism>
<evidence type="ECO:0000256" key="2">
    <source>
        <dbReference type="ARBA" id="ARBA00012513"/>
    </source>
</evidence>
<dbReference type="InterPro" id="IPR045270">
    <property type="entry name" value="STKc_AGC"/>
</dbReference>
<dbReference type="InterPro" id="IPR011009">
    <property type="entry name" value="Kinase-like_dom_sf"/>
</dbReference>
<protein>
    <recommendedName>
        <fullName evidence="2">non-specific serine/threonine protein kinase</fullName>
        <ecNumber evidence="2">2.7.11.1</ecNumber>
    </recommendedName>
</protein>
<evidence type="ECO:0000256" key="1">
    <source>
        <dbReference type="ARBA" id="ARBA00009903"/>
    </source>
</evidence>
<dbReference type="InterPro" id="IPR000961">
    <property type="entry name" value="AGC-kinase_C"/>
</dbReference>
<dbReference type="PROSITE" id="PS51285">
    <property type="entry name" value="AGC_KINASE_CTER"/>
    <property type="match status" value="1"/>
</dbReference>
<dbReference type="GO" id="GO:0004674">
    <property type="term" value="F:protein serine/threonine kinase activity"/>
    <property type="evidence" value="ECO:0007669"/>
    <property type="project" value="UniProtKB-KW"/>
</dbReference>
<keyword evidence="3" id="KW-0723">Serine/threonine-protein kinase</keyword>
<evidence type="ECO:0000256" key="9">
    <source>
        <dbReference type="ARBA" id="ARBA00047899"/>
    </source>
</evidence>
<dbReference type="InterPro" id="IPR000719">
    <property type="entry name" value="Prot_kinase_dom"/>
</dbReference>
<evidence type="ECO:0000256" key="8">
    <source>
        <dbReference type="ARBA" id="ARBA00022840"/>
    </source>
</evidence>
<keyword evidence="4" id="KW-0597">Phosphoprotein</keyword>
<feature type="domain" description="AGC-kinase C-terminal" evidence="14">
    <location>
        <begin position="410"/>
        <end position="524"/>
    </location>
</feature>
<evidence type="ECO:0000313" key="15">
    <source>
        <dbReference type="EMBL" id="KAJ2005750.1"/>
    </source>
</evidence>
<keyword evidence="8 11" id="KW-0067">ATP-binding</keyword>
<dbReference type="InterPro" id="IPR017892">
    <property type="entry name" value="Pkinase_C"/>
</dbReference>